<feature type="region of interest" description="Disordered" evidence="11">
    <location>
        <begin position="977"/>
        <end position="1027"/>
    </location>
</feature>
<evidence type="ECO:0000256" key="7">
    <source>
        <dbReference type="ARBA" id="ARBA00023273"/>
    </source>
</evidence>
<keyword evidence="2" id="KW-0963">Cytoplasm</keyword>
<dbReference type="Pfam" id="PF25828">
    <property type="entry name" value="CC_Cfap43"/>
    <property type="match status" value="1"/>
</dbReference>
<accession>A0AAU9XMW5</accession>
<dbReference type="Proteomes" id="UP001159428">
    <property type="component" value="Unassembled WGS sequence"/>
</dbReference>
<dbReference type="PANTHER" id="PTHR14885:SF1">
    <property type="entry name" value="CILIA- AND FLAGELLA-ASSOCIATED PROTEIN 43"/>
    <property type="match status" value="1"/>
</dbReference>
<organism evidence="12 13">
    <name type="scientific">Pocillopora meandrina</name>
    <dbReference type="NCBI Taxonomy" id="46732"/>
    <lineage>
        <taxon>Eukaryota</taxon>
        <taxon>Metazoa</taxon>
        <taxon>Cnidaria</taxon>
        <taxon>Anthozoa</taxon>
        <taxon>Hexacorallia</taxon>
        <taxon>Scleractinia</taxon>
        <taxon>Astrocoeniina</taxon>
        <taxon>Pocilloporidae</taxon>
        <taxon>Pocillopora</taxon>
    </lineage>
</organism>
<dbReference type="PANTHER" id="PTHR14885">
    <property type="entry name" value="CILIA- AND FLAGELLA-ASSOCIATED PROTEIN 43-RELATED"/>
    <property type="match status" value="1"/>
</dbReference>
<evidence type="ECO:0000256" key="9">
    <source>
        <dbReference type="ARBA" id="ARBA00023662"/>
    </source>
</evidence>
<feature type="coiled-coil region" evidence="10">
    <location>
        <begin position="1196"/>
        <end position="1245"/>
    </location>
</feature>
<name>A0AAU9XMW5_9CNID</name>
<keyword evidence="3" id="KW-0853">WD repeat</keyword>
<feature type="compositionally biased region" description="Basic and acidic residues" evidence="11">
    <location>
        <begin position="309"/>
        <end position="324"/>
    </location>
</feature>
<feature type="region of interest" description="Disordered" evidence="11">
    <location>
        <begin position="308"/>
        <end position="327"/>
    </location>
</feature>
<evidence type="ECO:0000256" key="4">
    <source>
        <dbReference type="ARBA" id="ARBA00022737"/>
    </source>
</evidence>
<dbReference type="Gene3D" id="2.130.10.10">
    <property type="entry name" value="YVTN repeat-like/Quinoprotein amine dehydrogenase"/>
    <property type="match status" value="4"/>
</dbReference>
<evidence type="ECO:0000313" key="13">
    <source>
        <dbReference type="Proteomes" id="UP001159428"/>
    </source>
</evidence>
<feature type="coiled-coil region" evidence="10">
    <location>
        <begin position="842"/>
        <end position="869"/>
    </location>
</feature>
<evidence type="ECO:0000313" key="12">
    <source>
        <dbReference type="EMBL" id="CAH3153477.1"/>
    </source>
</evidence>
<feature type="coiled-coil region" evidence="10">
    <location>
        <begin position="1281"/>
        <end position="1329"/>
    </location>
</feature>
<proteinExistence type="inferred from homology"/>
<evidence type="ECO:0000256" key="2">
    <source>
        <dbReference type="ARBA" id="ARBA00022490"/>
    </source>
</evidence>
<keyword evidence="13" id="KW-1185">Reference proteome</keyword>
<evidence type="ECO:0000256" key="1">
    <source>
        <dbReference type="ARBA" id="ARBA00004430"/>
    </source>
</evidence>
<dbReference type="GO" id="GO:0005930">
    <property type="term" value="C:axoneme"/>
    <property type="evidence" value="ECO:0007669"/>
    <property type="project" value="UniProtKB-SubCell"/>
</dbReference>
<feature type="coiled-coil region" evidence="10">
    <location>
        <begin position="1549"/>
        <end position="1651"/>
    </location>
</feature>
<keyword evidence="5 10" id="KW-0175">Coiled coil</keyword>
<feature type="compositionally biased region" description="Acidic residues" evidence="11">
    <location>
        <begin position="1000"/>
        <end position="1013"/>
    </location>
</feature>
<dbReference type="InterPro" id="IPR036322">
    <property type="entry name" value="WD40_repeat_dom_sf"/>
</dbReference>
<feature type="coiled-coil region" evidence="10">
    <location>
        <begin position="1068"/>
        <end position="1102"/>
    </location>
</feature>
<keyword evidence="7" id="KW-0966">Cell projection</keyword>
<comment type="subcellular location">
    <subcellularLocation>
        <location evidence="1">Cytoplasm</location>
        <location evidence="1">Cytoskeleton</location>
        <location evidence="1">Cilium axoneme</location>
    </subcellularLocation>
</comment>
<dbReference type="EMBL" id="CALNXJ010000053">
    <property type="protein sequence ID" value="CAH3153477.1"/>
    <property type="molecule type" value="Genomic_DNA"/>
</dbReference>
<gene>
    <name evidence="12" type="ORF">PMEA_00027134</name>
</gene>
<evidence type="ECO:0000256" key="3">
    <source>
        <dbReference type="ARBA" id="ARBA00022574"/>
    </source>
</evidence>
<comment type="similarity">
    <text evidence="8">Belongs to the CFAP43 family.</text>
</comment>
<comment type="caution">
    <text evidence="12">The sequence shown here is derived from an EMBL/GenBank/DDBJ whole genome shotgun (WGS) entry which is preliminary data.</text>
</comment>
<feature type="region of interest" description="Disordered" evidence="11">
    <location>
        <begin position="1360"/>
        <end position="1394"/>
    </location>
</feature>
<protein>
    <recommendedName>
        <fullName evidence="9">Cilia- and flagella-associated protein 43</fullName>
    </recommendedName>
</protein>
<dbReference type="GO" id="GO:0060271">
    <property type="term" value="P:cilium assembly"/>
    <property type="evidence" value="ECO:0007669"/>
    <property type="project" value="TreeGrafter"/>
</dbReference>
<reference evidence="12 13" key="1">
    <citation type="submission" date="2022-05" db="EMBL/GenBank/DDBJ databases">
        <authorList>
            <consortium name="Genoscope - CEA"/>
            <person name="William W."/>
        </authorList>
    </citation>
    <scope>NUCLEOTIDE SEQUENCE [LARGE SCALE GENOMIC DNA]</scope>
</reference>
<dbReference type="InterPro" id="IPR015943">
    <property type="entry name" value="WD40/YVTN_repeat-like_dom_sf"/>
</dbReference>
<dbReference type="GO" id="GO:0003341">
    <property type="term" value="P:cilium movement"/>
    <property type="evidence" value="ECO:0007669"/>
    <property type="project" value="UniProtKB-ARBA"/>
</dbReference>
<keyword evidence="6" id="KW-0206">Cytoskeleton</keyword>
<dbReference type="InterPro" id="IPR001680">
    <property type="entry name" value="WD40_rpt"/>
</dbReference>
<dbReference type="SMART" id="SM00320">
    <property type="entry name" value="WD40"/>
    <property type="match status" value="8"/>
</dbReference>
<evidence type="ECO:0000256" key="5">
    <source>
        <dbReference type="ARBA" id="ARBA00023054"/>
    </source>
</evidence>
<dbReference type="SUPFAM" id="SSF50978">
    <property type="entry name" value="WD40 repeat-like"/>
    <property type="match status" value="2"/>
</dbReference>
<evidence type="ECO:0000256" key="10">
    <source>
        <dbReference type="SAM" id="Coils"/>
    </source>
</evidence>
<sequence>MDQFGTLELGWAQGYNGSPALFVNRDTVCFICGNNIKFVNTKDKRESVLSSPGDGIGAFAVNSSTSNIAFAELRVNPKLFIYTFPDFSRPRAVLEGGARLKYSCIAFANNSSILATHSGIPDFQLTVWNWFEKIKLCSIDVGRHLCTGLSFNPTNWRQLCTVSSDVLMLWNVGQLNTKYSLVLSSVRLPPADGSLDDDEFEDLGQSVSRMSHPEGYRITKAAIAGLVGENAKSYEPGEKKERCEPVNHCWTPDSKLYCGCKGGQVICIDTENNQVTMVLNPNAKGLQQDRTDTQSLLRKATMESIAEMAEGKNGDPDNDEKPKGSDLSLDVGPGSADCLALHKKGLYIAGQNGVLRCLDIKSTELKVLEQLDIGCAVTSLHWSPNYRSLALGSSKGSVHLYDSEGSVAELFNIHNAEFVGVDCLAGGSQYCVTCKADGLVQTWDIETSKLLSKIHLDCQASCIQCSPSSSTVAIGSLTGHIYFVEMTNIEQPRLIYRIHLHHGPVLQLSYDWSGQIYVTGSNDGHVFVCDARVSNNFKVLGRLDLEGTVCSITTLNAREKDSQGPWKIAVAYRTNSDKTLATKLLEFEVTMDFLNGAKEAFLNKTLLYRDEMVKKVVHLLASPCYSVVLTSPQTALTVAHARKEIVKLTLAAEGKSVPPDSKLQPSGTYPGHELHGGRVVLSPHLRWLASCSPDGKLLLRAVGALDRTLCVSAHHYKRGGASHVCFTGDSQHVLSTGADGVLACWVWNFTSTGKGKATAAIDAARARSSLLTTMRKDEDSLAAERGEYVPRSLSPVEKANTEASEKQQKVVKDGIYTTPTPTPSEDATWLEKAVSETQREEAKKFAEIKRKLRQEIQELRHTVLQMMGDNQQAPEIEKLDRYEYNLDVDQRQKLILEGEEKIKQVREEIELANLANQYLREIIKKECWDAMVVKGRSVNAFHLPLSVSNYPMKERTKAELDEVQYVINQRKIEQAESAASKDVVSSPPSARNTPLVDDRQEFEDEDILAEDEGERSGDNPATTGSRGAAYGGGQELFQSQFQLHTVQQKLNQIVLLQDAIHRIKVAFNKEFDEIFKQKEAEIKRVKERNDRIKKILGDLEIDEKVFEPGMSVDEKPELLLEVKDGDVPFEKYISEEEKLKLEEQAKIEEERRLAEKGDNARERALMMMMQGRLEANIEDELKKDLVPPEFITSKPQEEWNEEEQKAAKEFEKKKQQLQEDREKYRKSLETELKKLQSGITDATASFDEKLSQLFQRKVKTEMVIYQEELKIMRLMVSVLTESELEYQENELTRRMNEKRERKTQTAGALAEAKREVDQFRDSYEIVLAEDKALDKAFKKEFADQDMHTVEQLYKLFKRRPRGQKQLKAATESHGDHPDGGSPFSPRPSSSRSNSVAIRSLERAMDELDDEQHMPEGVESAVWQRLVQTRREKVESEQQVKAKALILAEMNAFLQRRTEDDEKVNRELEHTLQELQRLRDEKMKFHINLEVQLLLKQGQVEVTPGSFITDYTDSALIHRSVVEDLNAQITTLGKGKITIMEDSKEFRKGIHRLEWEHKKMDMQSEDLQAKIRDIQLLRVTKELQQFLSEGDQQARQQQEIETLEKTLTLQEKMHHRNVNDRRETIKNIKRLIRRKEKDNEQLDADLEELALSVAERRNVNEANAAGRSDTGSERRLQDIVARRKLVDLAKAQAQEVAVLRAEVERLRMRTFPALVQIEH</sequence>
<feature type="compositionally biased region" description="Low complexity" evidence="11">
    <location>
        <begin position="1381"/>
        <end position="1394"/>
    </location>
</feature>
<evidence type="ECO:0000256" key="11">
    <source>
        <dbReference type="SAM" id="MobiDB-lite"/>
    </source>
</evidence>
<evidence type="ECO:0000256" key="6">
    <source>
        <dbReference type="ARBA" id="ARBA00023212"/>
    </source>
</evidence>
<keyword evidence="4" id="KW-0677">Repeat</keyword>
<evidence type="ECO:0000256" key="8">
    <source>
        <dbReference type="ARBA" id="ARBA00023605"/>
    </source>
</evidence>